<keyword evidence="4" id="KW-1185">Reference proteome</keyword>
<name>A0A814VSZ0_ADIRI</name>
<dbReference type="EMBL" id="CAJNOJ010000100">
    <property type="protein sequence ID" value="CAF1107715.1"/>
    <property type="molecule type" value="Genomic_DNA"/>
</dbReference>
<feature type="signal peptide" evidence="1">
    <location>
        <begin position="1"/>
        <end position="20"/>
    </location>
</feature>
<dbReference type="AlphaFoldDB" id="A0A814VSZ0"/>
<dbReference type="Proteomes" id="UP000663828">
    <property type="component" value="Unassembled WGS sequence"/>
</dbReference>
<gene>
    <name evidence="2" type="ORF">EDS130_LOCUS20333</name>
    <name evidence="3" type="ORF">XAT740_LOCUS23177</name>
</gene>
<evidence type="ECO:0000313" key="4">
    <source>
        <dbReference type="Proteomes" id="UP000663828"/>
    </source>
</evidence>
<proteinExistence type="predicted"/>
<reference evidence="3" key="1">
    <citation type="submission" date="2021-02" db="EMBL/GenBank/DDBJ databases">
        <authorList>
            <person name="Nowell W R."/>
        </authorList>
    </citation>
    <scope>NUCLEOTIDE SEQUENCE</scope>
</reference>
<sequence length="267" mass="30042">MSFCRILLAFLLYIISITSALQCTVGCSFKSDLDTSFEIPTSCNQSQSSIQCAFRMSYWYHRYYSYLSFEIGQANGSSGMYHSTGVRFSNDGSLSFDYSVSHLCDHSDDCAIEFATKTMSGLLQRLKFNYTTLGEELWPLLASSSPIEHADLSCFDSDENIRQCGLVTRPGICQGAQRLRRNSRTNRGCNNNLYGNDKSVAAYDFGNFGSFEIRCNRSLCNGPLTFQAVKEIMFKYNITKTVDGQLSQGIRHSLSFIFVILIIIHLI</sequence>
<accession>A0A814VSZ0</accession>
<feature type="chain" id="PRO_5035603397" evidence="1">
    <location>
        <begin position="21"/>
        <end position="267"/>
    </location>
</feature>
<evidence type="ECO:0000313" key="2">
    <source>
        <dbReference type="EMBL" id="CAF1107715.1"/>
    </source>
</evidence>
<keyword evidence="1" id="KW-0732">Signal</keyword>
<evidence type="ECO:0000313" key="3">
    <source>
        <dbReference type="EMBL" id="CAF1192078.1"/>
    </source>
</evidence>
<dbReference type="EMBL" id="CAJNOR010001739">
    <property type="protein sequence ID" value="CAF1192078.1"/>
    <property type="molecule type" value="Genomic_DNA"/>
</dbReference>
<comment type="caution">
    <text evidence="3">The sequence shown here is derived from an EMBL/GenBank/DDBJ whole genome shotgun (WGS) entry which is preliminary data.</text>
</comment>
<evidence type="ECO:0000256" key="1">
    <source>
        <dbReference type="SAM" id="SignalP"/>
    </source>
</evidence>
<protein>
    <submittedName>
        <fullName evidence="3">Uncharacterized protein</fullName>
    </submittedName>
</protein>
<dbReference type="Proteomes" id="UP000663852">
    <property type="component" value="Unassembled WGS sequence"/>
</dbReference>
<organism evidence="3 4">
    <name type="scientific">Adineta ricciae</name>
    <name type="common">Rotifer</name>
    <dbReference type="NCBI Taxonomy" id="249248"/>
    <lineage>
        <taxon>Eukaryota</taxon>
        <taxon>Metazoa</taxon>
        <taxon>Spiralia</taxon>
        <taxon>Gnathifera</taxon>
        <taxon>Rotifera</taxon>
        <taxon>Eurotatoria</taxon>
        <taxon>Bdelloidea</taxon>
        <taxon>Adinetida</taxon>
        <taxon>Adinetidae</taxon>
        <taxon>Adineta</taxon>
    </lineage>
</organism>
<dbReference type="OrthoDB" id="10037194at2759"/>